<comment type="caution">
    <text evidence="2">The sequence shown here is derived from an EMBL/GenBank/DDBJ whole genome shotgun (WGS) entry which is preliminary data.</text>
</comment>
<evidence type="ECO:0000313" key="3">
    <source>
        <dbReference type="Proteomes" id="UP000071859"/>
    </source>
</evidence>
<accession>A0A158CQR4</accession>
<keyword evidence="3" id="KW-1185">Reference proteome</keyword>
<dbReference type="EMBL" id="FCOX02000023">
    <property type="protein sequence ID" value="SAK84712.1"/>
    <property type="molecule type" value="Genomic_DNA"/>
</dbReference>
<dbReference type="Proteomes" id="UP000071859">
    <property type="component" value="Unassembled WGS sequence"/>
</dbReference>
<name>A0A158CQR4_9BURK</name>
<protein>
    <submittedName>
        <fullName evidence="2">Uncharacterized protein</fullName>
    </submittedName>
</protein>
<sequence length="70" mass="7376">MASVRFGVNAAGTVNTAPPIRPTQIGHFRLRIGATPRACNASATKPLDSMPIVPKRQGVDTNHPVLASDK</sequence>
<feature type="region of interest" description="Disordered" evidence="1">
    <location>
        <begin position="40"/>
        <end position="70"/>
    </location>
</feature>
<reference evidence="2" key="1">
    <citation type="submission" date="2016-01" db="EMBL/GenBank/DDBJ databases">
        <authorList>
            <person name="Peeters C."/>
        </authorList>
    </citation>
    <scope>NUCLEOTIDE SEQUENCE</scope>
    <source>
        <strain evidence="2">LMG 29321</strain>
    </source>
</reference>
<evidence type="ECO:0000256" key="1">
    <source>
        <dbReference type="SAM" id="MobiDB-lite"/>
    </source>
</evidence>
<proteinExistence type="predicted"/>
<organism evidence="2 3">
    <name type="scientific">Caballeronia calidae</name>
    <dbReference type="NCBI Taxonomy" id="1777139"/>
    <lineage>
        <taxon>Bacteria</taxon>
        <taxon>Pseudomonadati</taxon>
        <taxon>Pseudomonadota</taxon>
        <taxon>Betaproteobacteria</taxon>
        <taxon>Burkholderiales</taxon>
        <taxon>Burkholderiaceae</taxon>
        <taxon>Caballeronia</taxon>
    </lineage>
</organism>
<dbReference type="AlphaFoldDB" id="A0A158CQR4"/>
<gene>
    <name evidence="2" type="ORF">AWB78_04247</name>
</gene>
<evidence type="ECO:0000313" key="2">
    <source>
        <dbReference type="EMBL" id="SAK84712.1"/>
    </source>
</evidence>